<evidence type="ECO:0000313" key="6">
    <source>
        <dbReference type="EMBL" id="PTD05683.1"/>
    </source>
</evidence>
<keyword evidence="8" id="KW-1185">Reference proteome</keyword>
<evidence type="ECO:0000313" key="8">
    <source>
        <dbReference type="Proteomes" id="UP000241587"/>
    </source>
</evidence>
<keyword evidence="2" id="KW-0812">Transmembrane</keyword>
<sequence length="652" mass="71437">MTRGGRTSSVPRRPVDLTSNLSVAEKNDLTTLITAITEKLHNDISVIFDSPPVTPTLGDFSDIENVDIGHHHWLALSLQTDGKENVDPRHSNLSKNIPKPVPTDKITDQSPGSEGSEAITPQLRELKKEALIFYRKWQSIFLQRLRDISVTEPNGSQPNMRGRGRGRGSARGARGGRVARGGRGEGRGGLTLATGPPKTPSTHIDRELSRRFPPIPTSLWTLPLEKRKLLLHVSLLIVISLQEYLAYARMTLLNLTSSLNLPLKVLHEEEKRIAQGLSQLAVDSVIEQASQQSQDEIKPVLKSKARIAAMTGPFRLGTQLIAVGIGTAHGGHGLRLPTAAGLLGPMADNGPSTGSMLGIYSARPTSKMIESFSREIQDFGLMPLRCESQGDYMDATAIPSTARRLRLVIAINGWVTDKDNLTGSWKILGDNAEVYILRWEMNVLSNIGTALETVIRSSAWTAAKQAISSRTIFKNLIEATWPMELMKVSKIIDNPWSMGMVRAEKAGAVLADAIMRSKIQGDRPVSLVGFSLAARAIYVCLMILAERRQFGLIDSVVLMGTPAPSESRVWLTMKSVVSGRLVNVYSESDYLLGFLYRTSNIHFGLAGLQKIQGADGVENHNVSNLANGHLRYSLLVGKILKDIHWEDLDLNA</sequence>
<keyword evidence="4" id="KW-0472">Membrane</keyword>
<dbReference type="InterPro" id="IPR007941">
    <property type="entry name" value="DUF726"/>
</dbReference>
<dbReference type="EMBL" id="PVEM01000012">
    <property type="protein sequence ID" value="PTD05683.1"/>
    <property type="molecule type" value="Genomic_DNA"/>
</dbReference>
<name>A0A2T4GQ44_FUSCU</name>
<evidence type="ECO:0000256" key="1">
    <source>
        <dbReference type="ARBA" id="ARBA00004141"/>
    </source>
</evidence>
<evidence type="ECO:0000313" key="7">
    <source>
        <dbReference type="EMBL" id="QPC62222.1"/>
    </source>
</evidence>
<feature type="region of interest" description="Disordered" evidence="5">
    <location>
        <begin position="84"/>
        <end position="121"/>
    </location>
</feature>
<dbReference type="OMA" id="KDIHWED"/>
<dbReference type="Proteomes" id="UP000663297">
    <property type="component" value="Chromosome 2"/>
</dbReference>
<proteinExistence type="predicted"/>
<gene>
    <name evidence="6" type="ORF">FCULG_00001735</name>
    <name evidence="7" type="ORF">HYE67_004453</name>
</gene>
<dbReference type="PANTHER" id="PTHR17920">
    <property type="entry name" value="TRANSMEMBRANE AND COILED-COIL DOMAIN-CONTAINING PROTEIN 4 TMCO4"/>
    <property type="match status" value="1"/>
</dbReference>
<feature type="region of interest" description="Disordered" evidence="5">
    <location>
        <begin position="151"/>
        <end position="208"/>
    </location>
</feature>
<dbReference type="AlphaFoldDB" id="A0A2T4GQ44"/>
<feature type="compositionally biased region" description="Gly residues" evidence="5">
    <location>
        <begin position="169"/>
        <end position="181"/>
    </location>
</feature>
<evidence type="ECO:0000256" key="3">
    <source>
        <dbReference type="ARBA" id="ARBA00022989"/>
    </source>
</evidence>
<dbReference type="EMBL" id="CP064748">
    <property type="protein sequence ID" value="QPC62222.1"/>
    <property type="molecule type" value="Genomic_DNA"/>
</dbReference>
<reference evidence="6 8" key="1">
    <citation type="submission" date="2018-02" db="EMBL/GenBank/DDBJ databases">
        <title>Fusarium culmorum secondary metabolites in fungal-bacterial-plant interactions.</title>
        <authorList>
            <person name="Schmidt R."/>
        </authorList>
    </citation>
    <scope>NUCLEOTIDE SEQUENCE [LARGE SCALE GENOMIC DNA]</scope>
    <source>
        <strain evidence="6 8">PV</strain>
    </source>
</reference>
<dbReference type="GO" id="GO:0016020">
    <property type="term" value="C:membrane"/>
    <property type="evidence" value="ECO:0007669"/>
    <property type="project" value="UniProtKB-SubCell"/>
</dbReference>
<accession>A0A2T4GQ44</accession>
<dbReference type="Pfam" id="PF05277">
    <property type="entry name" value="DUF726"/>
    <property type="match status" value="1"/>
</dbReference>
<evidence type="ECO:0000256" key="5">
    <source>
        <dbReference type="SAM" id="MobiDB-lite"/>
    </source>
</evidence>
<reference evidence="7" key="2">
    <citation type="submission" date="2020-11" db="EMBL/GenBank/DDBJ databases">
        <title>The chromosome-scale genome resource for two endophytic Fusarium species: F. culmorum and F. pseudograminearum.</title>
        <authorList>
            <person name="Yuan Z."/>
        </authorList>
    </citation>
    <scope>NUCLEOTIDE SEQUENCE</scope>
    <source>
        <strain evidence="7">Class2-1B</strain>
    </source>
</reference>
<evidence type="ECO:0000256" key="2">
    <source>
        <dbReference type="ARBA" id="ARBA00022692"/>
    </source>
</evidence>
<dbReference type="OrthoDB" id="277931at2759"/>
<dbReference type="Proteomes" id="UP000241587">
    <property type="component" value="Unassembled WGS sequence"/>
</dbReference>
<keyword evidence="3" id="KW-1133">Transmembrane helix</keyword>
<organism evidence="6 8">
    <name type="scientific">Fusarium culmorum</name>
    <dbReference type="NCBI Taxonomy" id="5516"/>
    <lineage>
        <taxon>Eukaryota</taxon>
        <taxon>Fungi</taxon>
        <taxon>Dikarya</taxon>
        <taxon>Ascomycota</taxon>
        <taxon>Pezizomycotina</taxon>
        <taxon>Sordariomycetes</taxon>
        <taxon>Hypocreomycetidae</taxon>
        <taxon>Hypocreales</taxon>
        <taxon>Nectriaceae</taxon>
        <taxon>Fusarium</taxon>
    </lineage>
</organism>
<evidence type="ECO:0000256" key="4">
    <source>
        <dbReference type="ARBA" id="ARBA00023136"/>
    </source>
</evidence>
<protein>
    <submittedName>
        <fullName evidence="6">Putative membrane protein C6F6.13c</fullName>
    </submittedName>
</protein>
<comment type="subcellular location">
    <subcellularLocation>
        <location evidence="1">Membrane</location>
        <topology evidence="1">Multi-pass membrane protein</topology>
    </subcellularLocation>
</comment>
<dbReference type="PANTHER" id="PTHR17920:SF22">
    <property type="entry name" value="DUF726 DOMAIN PROTEIN (AFU_ORTHOLOGUE AFUA_2G12860)"/>
    <property type="match status" value="1"/>
</dbReference>